<protein>
    <submittedName>
        <fullName evidence="3">M20/M25/M40 family metallo-hydrolase</fullName>
    </submittedName>
</protein>
<dbReference type="AlphaFoldDB" id="A0A432JJP3"/>
<dbReference type="InterPro" id="IPR010158">
    <property type="entry name" value="Amidase_Cbmase"/>
</dbReference>
<proteinExistence type="predicted"/>
<feature type="compositionally biased region" description="Basic residues" evidence="2">
    <location>
        <begin position="71"/>
        <end position="90"/>
    </location>
</feature>
<organism evidence="3">
    <name type="scientific">Billgrantia gudaonensis</name>
    <dbReference type="NCBI Taxonomy" id="376427"/>
    <lineage>
        <taxon>Bacteria</taxon>
        <taxon>Pseudomonadati</taxon>
        <taxon>Pseudomonadota</taxon>
        <taxon>Gammaproteobacteria</taxon>
        <taxon>Oceanospirillales</taxon>
        <taxon>Halomonadaceae</taxon>
        <taxon>Billgrantia</taxon>
    </lineage>
</organism>
<dbReference type="EMBL" id="RXHI01000009">
    <property type="protein sequence ID" value="RUA22817.1"/>
    <property type="molecule type" value="Genomic_DNA"/>
</dbReference>
<keyword evidence="1 3" id="KW-0378">Hydrolase</keyword>
<dbReference type="SUPFAM" id="SSF53187">
    <property type="entry name" value="Zn-dependent exopeptidases"/>
    <property type="match status" value="1"/>
</dbReference>
<evidence type="ECO:0000256" key="2">
    <source>
        <dbReference type="SAM" id="MobiDB-lite"/>
    </source>
</evidence>
<reference evidence="3" key="1">
    <citation type="submission" date="2018-12" db="EMBL/GenBank/DDBJ databases">
        <authorList>
            <person name="Jadhav K."/>
            <person name="Kushwaha B."/>
            <person name="Jadhav I."/>
        </authorList>
    </citation>
    <scope>NUCLEOTIDE SEQUENCE [LARGE SCALE GENOMIC DNA]</scope>
    <source>
        <strain evidence="3">SBS 10</strain>
    </source>
</reference>
<dbReference type="PANTHER" id="PTHR32494:SF5">
    <property type="entry name" value="ALLANTOATE AMIDOHYDROLASE"/>
    <property type="match status" value="1"/>
</dbReference>
<feature type="compositionally biased region" description="Low complexity" evidence="2">
    <location>
        <begin position="46"/>
        <end position="58"/>
    </location>
</feature>
<comment type="caution">
    <text evidence="3">The sequence shown here is derived from an EMBL/GenBank/DDBJ whole genome shotgun (WGS) entry which is preliminary data.</text>
</comment>
<evidence type="ECO:0000256" key="1">
    <source>
        <dbReference type="ARBA" id="ARBA00022801"/>
    </source>
</evidence>
<feature type="region of interest" description="Disordered" evidence="2">
    <location>
        <begin position="18"/>
        <end position="108"/>
    </location>
</feature>
<dbReference type="GO" id="GO:0016813">
    <property type="term" value="F:hydrolase activity, acting on carbon-nitrogen (but not peptide) bonds, in linear amidines"/>
    <property type="evidence" value="ECO:0007669"/>
    <property type="project" value="InterPro"/>
</dbReference>
<evidence type="ECO:0000313" key="3">
    <source>
        <dbReference type="EMBL" id="RUA22817.1"/>
    </source>
</evidence>
<gene>
    <name evidence="3" type="ORF">DSL92_03680</name>
</gene>
<sequence length="274" mass="30183">MSTTRPWAKGARALGYAGSAGWADALQRPSSRRISSRGRFSRTRASRSASSPRAQASAGTDHPHRSGIACRPRRCQPPRRPAGRRRHGQSYRHGQPAQRLRHGGPDAGLPQLAQRHFPARCSSPWTSAIPMPRYSRPWTLRYARERRAAEDIGLEMDFEPIWHSPPVPFDGDCVASVRKAAEALGLSHREMVSGAGHDACYIARVSPTLDDLRALRKGISHNELERADADDLAAGCDVLLQAVLNVPTRDGHSIIRRTTMRLSVMRNATGTGWP</sequence>
<dbReference type="PANTHER" id="PTHR32494">
    <property type="entry name" value="ALLANTOATE DEIMINASE-RELATED"/>
    <property type="match status" value="1"/>
</dbReference>
<dbReference type="Pfam" id="PF01546">
    <property type="entry name" value="Peptidase_M20"/>
    <property type="match status" value="1"/>
</dbReference>
<dbReference type="Gene3D" id="3.40.630.10">
    <property type="entry name" value="Zn peptidases"/>
    <property type="match status" value="1"/>
</dbReference>
<name>A0A432JJP3_9GAMM</name>
<feature type="compositionally biased region" description="Basic residues" evidence="2">
    <location>
        <begin position="30"/>
        <end position="45"/>
    </location>
</feature>
<accession>A0A432JJP3</accession>
<dbReference type="InterPro" id="IPR002933">
    <property type="entry name" value="Peptidase_M20"/>
</dbReference>